<feature type="DNA-binding region" description="Homeobox" evidence="6">
    <location>
        <begin position="346"/>
        <end position="405"/>
    </location>
</feature>
<name>A0A1Y2BNJ9_9FUNG</name>
<proteinExistence type="inferred from homology"/>
<dbReference type="InterPro" id="IPR017970">
    <property type="entry name" value="Homeobox_CS"/>
</dbReference>
<comment type="similarity">
    <text evidence="2">Belongs to the engrailed homeobox family.</text>
</comment>
<feature type="region of interest" description="Disordered" evidence="8">
    <location>
        <begin position="139"/>
        <end position="183"/>
    </location>
</feature>
<gene>
    <name evidence="10" type="ORF">BCR33DRAFT_770333</name>
</gene>
<feature type="domain" description="Homeobox" evidence="9">
    <location>
        <begin position="182"/>
        <end position="242"/>
    </location>
</feature>
<organism evidence="10 11">
    <name type="scientific">Rhizoclosmatium globosum</name>
    <dbReference type="NCBI Taxonomy" id="329046"/>
    <lineage>
        <taxon>Eukaryota</taxon>
        <taxon>Fungi</taxon>
        <taxon>Fungi incertae sedis</taxon>
        <taxon>Chytridiomycota</taxon>
        <taxon>Chytridiomycota incertae sedis</taxon>
        <taxon>Chytridiomycetes</taxon>
        <taxon>Chytridiales</taxon>
        <taxon>Chytriomycetaceae</taxon>
        <taxon>Rhizoclosmatium</taxon>
    </lineage>
</organism>
<feature type="DNA-binding region" description="Homeobox" evidence="6">
    <location>
        <begin position="184"/>
        <end position="243"/>
    </location>
</feature>
<dbReference type="Proteomes" id="UP000193642">
    <property type="component" value="Unassembled WGS sequence"/>
</dbReference>
<feature type="region of interest" description="Disordered" evidence="8">
    <location>
        <begin position="399"/>
        <end position="420"/>
    </location>
</feature>
<dbReference type="GO" id="GO:0000981">
    <property type="term" value="F:DNA-binding transcription factor activity, RNA polymerase II-specific"/>
    <property type="evidence" value="ECO:0007669"/>
    <property type="project" value="InterPro"/>
</dbReference>
<feature type="compositionally biased region" description="Low complexity" evidence="8">
    <location>
        <begin position="152"/>
        <end position="171"/>
    </location>
</feature>
<evidence type="ECO:0000313" key="10">
    <source>
        <dbReference type="EMBL" id="ORY36316.1"/>
    </source>
</evidence>
<dbReference type="OrthoDB" id="3064613at2759"/>
<feature type="DNA-binding region" description="Homeobox" evidence="6">
    <location>
        <begin position="421"/>
        <end position="480"/>
    </location>
</feature>
<feature type="compositionally biased region" description="Polar residues" evidence="8">
    <location>
        <begin position="257"/>
        <end position="266"/>
    </location>
</feature>
<sequence length="617" mass="69373">MILCLFLMDTGKRGSNQEEDQPTAASTLHSQIAPLLLDASLSLPLESQPFSTGPPPIHNPIASLSGEYRMHTTASASRPSSKLKSSYHHTMSPEQLAVLTSRFAVNQYLKEHEASELSELLGLTVKQVHNWYGKRRYTMKQKAATAPRETRQQQQQQQQQGQQPVQPQQPVYDFEVGSNEGSRDGRLWKRLTAAQIADLTAAFEQNPYLQPEDTDYLADRLGLSVDKIRIWYANKRKSMRTQRQEESDSGDDREENSQSPVSSIKTHRVMTTSRMDILNNAFAQSPYLENRQAEELSRQVGITADKVRMWFSNKRATLRKSGLDSPPCTELSPDAETSSMSFSRFNSKSHNSLAPEQSLILNEAFARNPYETEEGAKELADRTGLSVKQIQTWYSRKRFNTKKRKRSASPSGDNQTQSSTDFKSYHMLTASQTATLNAYYMRSPYIDDITAAQISNEIGVSVEKIKTWFKSKRKIVNKKRKMEGGSVESMAGQEQHQLLNRGGRPLGSRKRKVDVYDSNGVKVENSGWYHPNSNGGPVGTIAEAAESAEGVWSGDEFEEPDIGGDNHNDDDEDDDDDDDDDEELDQDVELEVQEEQVLAGLFGIDVTAVRELRQTVQ</sequence>
<dbReference type="InterPro" id="IPR009057">
    <property type="entry name" value="Homeodomain-like_sf"/>
</dbReference>
<dbReference type="EMBL" id="MCGO01000056">
    <property type="protein sequence ID" value="ORY36316.1"/>
    <property type="molecule type" value="Genomic_DNA"/>
</dbReference>
<dbReference type="GO" id="GO:0005634">
    <property type="term" value="C:nucleus"/>
    <property type="evidence" value="ECO:0007669"/>
    <property type="project" value="UniProtKB-SubCell"/>
</dbReference>
<evidence type="ECO:0000256" key="8">
    <source>
        <dbReference type="SAM" id="MobiDB-lite"/>
    </source>
</evidence>
<dbReference type="Pfam" id="PF00046">
    <property type="entry name" value="Homeodomain"/>
    <property type="match status" value="5"/>
</dbReference>
<reference evidence="10 11" key="1">
    <citation type="submission" date="2016-07" db="EMBL/GenBank/DDBJ databases">
        <title>Pervasive Adenine N6-methylation of Active Genes in Fungi.</title>
        <authorList>
            <consortium name="DOE Joint Genome Institute"/>
            <person name="Mondo S.J."/>
            <person name="Dannebaum R.O."/>
            <person name="Kuo R.C."/>
            <person name="Labutti K."/>
            <person name="Haridas S."/>
            <person name="Kuo A."/>
            <person name="Salamov A."/>
            <person name="Ahrendt S.R."/>
            <person name="Lipzen A."/>
            <person name="Sullivan W."/>
            <person name="Andreopoulos W.B."/>
            <person name="Clum A."/>
            <person name="Lindquist E."/>
            <person name="Daum C."/>
            <person name="Ramamoorthy G.K."/>
            <person name="Gryganskyi A."/>
            <person name="Culley D."/>
            <person name="Magnuson J.K."/>
            <person name="James T.Y."/>
            <person name="O'Malley M.A."/>
            <person name="Stajich J.E."/>
            <person name="Spatafora J.W."/>
            <person name="Visel A."/>
            <person name="Grigoriev I.V."/>
        </authorList>
    </citation>
    <scope>NUCLEOTIDE SEQUENCE [LARGE SCALE GENOMIC DNA]</scope>
    <source>
        <strain evidence="10 11">JEL800</strain>
    </source>
</reference>
<dbReference type="Gene3D" id="1.10.10.60">
    <property type="entry name" value="Homeodomain-like"/>
    <property type="match status" value="5"/>
</dbReference>
<feature type="domain" description="Homeobox" evidence="9">
    <location>
        <begin position="419"/>
        <end position="479"/>
    </location>
</feature>
<evidence type="ECO:0000256" key="1">
    <source>
        <dbReference type="ARBA" id="ARBA00004123"/>
    </source>
</evidence>
<feature type="region of interest" description="Disordered" evidence="8">
    <location>
        <begin position="237"/>
        <end position="266"/>
    </location>
</feature>
<dbReference type="GO" id="GO:0003677">
    <property type="term" value="F:DNA binding"/>
    <property type="evidence" value="ECO:0007669"/>
    <property type="project" value="UniProtKB-UniRule"/>
</dbReference>
<dbReference type="PROSITE" id="PS00027">
    <property type="entry name" value="HOMEOBOX_1"/>
    <property type="match status" value="1"/>
</dbReference>
<comment type="subcellular location">
    <subcellularLocation>
        <location evidence="1 6 7">Nucleus</location>
    </subcellularLocation>
</comment>
<dbReference type="SUPFAM" id="SSF46689">
    <property type="entry name" value="Homeodomain-like"/>
    <property type="match status" value="5"/>
</dbReference>
<dbReference type="InterPro" id="IPR001356">
    <property type="entry name" value="HD"/>
</dbReference>
<dbReference type="STRING" id="329046.A0A1Y2BNJ9"/>
<comment type="caution">
    <text evidence="10">The sequence shown here is derived from an EMBL/GenBank/DDBJ whole genome shotgun (WGS) entry which is preliminary data.</text>
</comment>
<keyword evidence="4 6" id="KW-0371">Homeobox</keyword>
<feature type="compositionally biased region" description="Acidic residues" evidence="8">
    <location>
        <begin position="555"/>
        <end position="591"/>
    </location>
</feature>
<accession>A0A1Y2BNJ9</accession>
<keyword evidence="11" id="KW-1185">Reference proteome</keyword>
<dbReference type="SMART" id="SM00389">
    <property type="entry name" value="HOX"/>
    <property type="match status" value="5"/>
</dbReference>
<feature type="region of interest" description="Disordered" evidence="8">
    <location>
        <begin position="550"/>
        <end position="591"/>
    </location>
</feature>
<feature type="domain" description="Homeobox" evidence="9">
    <location>
        <begin position="344"/>
        <end position="404"/>
    </location>
</feature>
<feature type="domain" description="Homeobox" evidence="9">
    <location>
        <begin position="82"/>
        <end position="142"/>
    </location>
</feature>
<feature type="DNA-binding region" description="Homeobox" evidence="6">
    <location>
        <begin position="84"/>
        <end position="143"/>
    </location>
</feature>
<evidence type="ECO:0000256" key="4">
    <source>
        <dbReference type="ARBA" id="ARBA00023155"/>
    </source>
</evidence>
<evidence type="ECO:0000256" key="7">
    <source>
        <dbReference type="RuleBase" id="RU000682"/>
    </source>
</evidence>
<protein>
    <recommendedName>
        <fullName evidence="9">Homeobox domain-containing protein</fullName>
    </recommendedName>
</protein>
<dbReference type="PROSITE" id="PS50071">
    <property type="entry name" value="HOMEOBOX_2"/>
    <property type="match status" value="5"/>
</dbReference>
<feature type="DNA-binding region" description="Homeobox" evidence="6">
    <location>
        <begin position="263"/>
        <end position="322"/>
    </location>
</feature>
<evidence type="ECO:0000313" key="11">
    <source>
        <dbReference type="Proteomes" id="UP000193642"/>
    </source>
</evidence>
<dbReference type="CDD" id="cd00086">
    <property type="entry name" value="homeodomain"/>
    <property type="match status" value="4"/>
</dbReference>
<evidence type="ECO:0000256" key="2">
    <source>
        <dbReference type="ARBA" id="ARBA00010896"/>
    </source>
</evidence>
<evidence type="ECO:0000256" key="3">
    <source>
        <dbReference type="ARBA" id="ARBA00023125"/>
    </source>
</evidence>
<keyword evidence="3 6" id="KW-0238">DNA-binding</keyword>
<evidence type="ECO:0000256" key="5">
    <source>
        <dbReference type="ARBA" id="ARBA00023242"/>
    </source>
</evidence>
<evidence type="ECO:0000259" key="9">
    <source>
        <dbReference type="PROSITE" id="PS50071"/>
    </source>
</evidence>
<dbReference type="InterPro" id="IPR050720">
    <property type="entry name" value="Engrailed_Homeobox_TFs"/>
</dbReference>
<feature type="domain" description="Homeobox" evidence="9">
    <location>
        <begin position="261"/>
        <end position="321"/>
    </location>
</feature>
<evidence type="ECO:0000256" key="6">
    <source>
        <dbReference type="PROSITE-ProRule" id="PRU00108"/>
    </source>
</evidence>
<dbReference type="PANTHER" id="PTHR24341">
    <property type="entry name" value="HOMEOBOX PROTEIN ENGRAILED"/>
    <property type="match status" value="1"/>
</dbReference>
<dbReference type="AlphaFoldDB" id="A0A1Y2BNJ9"/>
<dbReference type="PANTHER" id="PTHR24341:SF6">
    <property type="entry name" value="HOMEOBOX PROTEIN INVECTED"/>
    <property type="match status" value="1"/>
</dbReference>
<feature type="compositionally biased region" description="Polar residues" evidence="8">
    <location>
        <begin position="408"/>
        <end position="420"/>
    </location>
</feature>
<keyword evidence="5 6" id="KW-0539">Nucleus</keyword>